<dbReference type="AlphaFoldDB" id="A0AAV8Y0W9"/>
<comment type="caution">
    <text evidence="6">The sequence shown here is derived from an EMBL/GenBank/DDBJ whole genome shotgun (WGS) entry which is preliminary data.</text>
</comment>
<dbReference type="GO" id="GO:0003713">
    <property type="term" value="F:transcription coactivator activity"/>
    <property type="evidence" value="ECO:0007669"/>
    <property type="project" value="TreeGrafter"/>
</dbReference>
<dbReference type="GO" id="GO:0005634">
    <property type="term" value="C:nucleus"/>
    <property type="evidence" value="ECO:0007669"/>
    <property type="project" value="TreeGrafter"/>
</dbReference>
<protein>
    <recommendedName>
        <fullName evidence="5">LIM zinc-binding domain-containing protein</fullName>
    </recommendedName>
</protein>
<name>A0AAV8Y0W9_9CUCU</name>
<dbReference type="InterPro" id="IPR001781">
    <property type="entry name" value="Znf_LIM"/>
</dbReference>
<evidence type="ECO:0000256" key="2">
    <source>
        <dbReference type="ARBA" id="ARBA00022737"/>
    </source>
</evidence>
<dbReference type="EMBL" id="JAPWTK010000259">
    <property type="protein sequence ID" value="KAJ8944297.1"/>
    <property type="molecule type" value="Genomic_DNA"/>
</dbReference>
<dbReference type="GO" id="GO:0140297">
    <property type="term" value="F:DNA-binding transcription factor binding"/>
    <property type="evidence" value="ECO:0007669"/>
    <property type="project" value="TreeGrafter"/>
</dbReference>
<dbReference type="SUPFAM" id="SSF57716">
    <property type="entry name" value="Glucocorticoid receptor-like (DNA-binding domain)"/>
    <property type="match status" value="1"/>
</dbReference>
<dbReference type="InterPro" id="IPR050945">
    <property type="entry name" value="LMO_RBTN_TF"/>
</dbReference>
<sequence>MQLPRHCTKSGGDQASTARTTLSVPGATAVSVSSTPNTLSAGAGVRECAGCGKRIVERFLLKALDLFWHEDCLQVRLLRLPPG</sequence>
<gene>
    <name evidence="6" type="ORF">NQ318_021226</name>
</gene>
<keyword evidence="3" id="KW-0862">Zinc</keyword>
<keyword evidence="2" id="KW-0677">Repeat</keyword>
<dbReference type="Gene3D" id="2.10.110.10">
    <property type="entry name" value="Cysteine Rich Protein"/>
    <property type="match status" value="1"/>
</dbReference>
<evidence type="ECO:0000256" key="3">
    <source>
        <dbReference type="ARBA" id="ARBA00022833"/>
    </source>
</evidence>
<accession>A0AAV8Y0W9</accession>
<organism evidence="6 7">
    <name type="scientific">Aromia moschata</name>
    <dbReference type="NCBI Taxonomy" id="1265417"/>
    <lineage>
        <taxon>Eukaryota</taxon>
        <taxon>Metazoa</taxon>
        <taxon>Ecdysozoa</taxon>
        <taxon>Arthropoda</taxon>
        <taxon>Hexapoda</taxon>
        <taxon>Insecta</taxon>
        <taxon>Pterygota</taxon>
        <taxon>Neoptera</taxon>
        <taxon>Endopterygota</taxon>
        <taxon>Coleoptera</taxon>
        <taxon>Polyphaga</taxon>
        <taxon>Cucujiformia</taxon>
        <taxon>Chrysomeloidea</taxon>
        <taxon>Cerambycidae</taxon>
        <taxon>Cerambycinae</taxon>
        <taxon>Callichromatini</taxon>
        <taxon>Aromia</taxon>
    </lineage>
</organism>
<keyword evidence="4" id="KW-0440">LIM domain</keyword>
<dbReference type="GO" id="GO:0046872">
    <property type="term" value="F:metal ion binding"/>
    <property type="evidence" value="ECO:0007669"/>
    <property type="project" value="UniProtKB-KW"/>
</dbReference>
<evidence type="ECO:0000259" key="5">
    <source>
        <dbReference type="Pfam" id="PF00412"/>
    </source>
</evidence>
<keyword evidence="7" id="KW-1185">Reference proteome</keyword>
<proteinExistence type="predicted"/>
<dbReference type="PANTHER" id="PTHR45787">
    <property type="entry name" value="LD11652P"/>
    <property type="match status" value="1"/>
</dbReference>
<evidence type="ECO:0000313" key="6">
    <source>
        <dbReference type="EMBL" id="KAJ8944297.1"/>
    </source>
</evidence>
<evidence type="ECO:0000256" key="1">
    <source>
        <dbReference type="ARBA" id="ARBA00022723"/>
    </source>
</evidence>
<dbReference type="Proteomes" id="UP001162162">
    <property type="component" value="Unassembled WGS sequence"/>
</dbReference>
<feature type="domain" description="LIM zinc-binding" evidence="5">
    <location>
        <begin position="48"/>
        <end position="74"/>
    </location>
</feature>
<dbReference type="Pfam" id="PF00412">
    <property type="entry name" value="LIM"/>
    <property type="match status" value="1"/>
</dbReference>
<evidence type="ECO:0000313" key="7">
    <source>
        <dbReference type="Proteomes" id="UP001162162"/>
    </source>
</evidence>
<keyword evidence="1" id="KW-0479">Metal-binding</keyword>
<evidence type="ECO:0000256" key="4">
    <source>
        <dbReference type="ARBA" id="ARBA00023038"/>
    </source>
</evidence>
<reference evidence="6" key="1">
    <citation type="journal article" date="2023" name="Insect Mol. Biol.">
        <title>Genome sequencing provides insights into the evolution of gene families encoding plant cell wall-degrading enzymes in longhorned beetles.</title>
        <authorList>
            <person name="Shin N.R."/>
            <person name="Okamura Y."/>
            <person name="Kirsch R."/>
            <person name="Pauchet Y."/>
        </authorList>
    </citation>
    <scope>NUCLEOTIDE SEQUENCE</scope>
    <source>
        <strain evidence="6">AMC_N1</strain>
    </source>
</reference>
<dbReference type="PANTHER" id="PTHR45787:SF1">
    <property type="entry name" value="LIM ZINC-BINDING DOMAIN-CONTAINING PROTEIN"/>
    <property type="match status" value="1"/>
</dbReference>
<dbReference type="GO" id="GO:0045944">
    <property type="term" value="P:positive regulation of transcription by RNA polymerase II"/>
    <property type="evidence" value="ECO:0007669"/>
    <property type="project" value="TreeGrafter"/>
</dbReference>